<feature type="compositionally biased region" description="Acidic residues" evidence="6">
    <location>
        <begin position="19"/>
        <end position="41"/>
    </location>
</feature>
<keyword evidence="9" id="KW-1185">Reference proteome</keyword>
<feature type="compositionally biased region" description="Basic and acidic residues" evidence="6">
    <location>
        <begin position="344"/>
        <end position="356"/>
    </location>
</feature>
<proteinExistence type="inferred from homology"/>
<feature type="compositionally biased region" description="Basic and acidic residues" evidence="6">
    <location>
        <begin position="155"/>
        <end position="170"/>
    </location>
</feature>
<organism evidence="8 9">
    <name type="scientific">Riccia fluitans</name>
    <dbReference type="NCBI Taxonomy" id="41844"/>
    <lineage>
        <taxon>Eukaryota</taxon>
        <taxon>Viridiplantae</taxon>
        <taxon>Streptophyta</taxon>
        <taxon>Embryophyta</taxon>
        <taxon>Marchantiophyta</taxon>
        <taxon>Marchantiopsida</taxon>
        <taxon>Marchantiidae</taxon>
        <taxon>Marchantiales</taxon>
        <taxon>Ricciaceae</taxon>
        <taxon>Riccia</taxon>
    </lineage>
</organism>
<dbReference type="InterPro" id="IPR035979">
    <property type="entry name" value="RBD_domain_sf"/>
</dbReference>
<dbReference type="InterPro" id="IPR000504">
    <property type="entry name" value="RRM_dom"/>
</dbReference>
<reference evidence="8 9" key="1">
    <citation type="submission" date="2024-09" db="EMBL/GenBank/DDBJ databases">
        <title>Chromosome-scale assembly of Riccia fluitans.</title>
        <authorList>
            <person name="Paukszto L."/>
            <person name="Sawicki J."/>
            <person name="Karawczyk K."/>
            <person name="Piernik-Szablinska J."/>
            <person name="Szczecinska M."/>
            <person name="Mazdziarz M."/>
        </authorList>
    </citation>
    <scope>NUCLEOTIDE SEQUENCE [LARGE SCALE GENOMIC DNA]</scope>
    <source>
        <strain evidence="8">Rf_01</strain>
        <tissue evidence="8">Aerial parts of the thallus</tissue>
    </source>
</reference>
<evidence type="ECO:0000256" key="3">
    <source>
        <dbReference type="ARBA" id="ARBA00022884"/>
    </source>
</evidence>
<keyword evidence="4" id="KW-0539">Nucleus</keyword>
<accession>A0ABD1YMP8</accession>
<evidence type="ECO:0000313" key="8">
    <source>
        <dbReference type="EMBL" id="KAL2631978.1"/>
    </source>
</evidence>
<dbReference type="Gene3D" id="3.30.70.330">
    <property type="match status" value="1"/>
</dbReference>
<dbReference type="SMART" id="SM00360">
    <property type="entry name" value="RRM"/>
    <property type="match status" value="1"/>
</dbReference>
<dbReference type="PROSITE" id="PS50102">
    <property type="entry name" value="RRM"/>
    <property type="match status" value="1"/>
</dbReference>
<evidence type="ECO:0000313" key="9">
    <source>
        <dbReference type="Proteomes" id="UP001605036"/>
    </source>
</evidence>
<dbReference type="InterPro" id="IPR034353">
    <property type="entry name" value="ABT1/ESF2_RRM"/>
</dbReference>
<evidence type="ECO:0000256" key="5">
    <source>
        <dbReference type="PROSITE-ProRule" id="PRU00176"/>
    </source>
</evidence>
<dbReference type="PANTHER" id="PTHR12311">
    <property type="entry name" value="ACTIVATOR OF BASAL TRANSCRIPTION 1"/>
    <property type="match status" value="1"/>
</dbReference>
<dbReference type="AlphaFoldDB" id="A0ABD1YMP8"/>
<evidence type="ECO:0000256" key="6">
    <source>
        <dbReference type="SAM" id="MobiDB-lite"/>
    </source>
</evidence>
<feature type="compositionally biased region" description="Basic residues" evidence="6">
    <location>
        <begin position="171"/>
        <end position="185"/>
    </location>
</feature>
<feature type="region of interest" description="Disordered" evidence="6">
    <location>
        <begin position="334"/>
        <end position="356"/>
    </location>
</feature>
<dbReference type="GO" id="GO:0005730">
    <property type="term" value="C:nucleolus"/>
    <property type="evidence" value="ECO:0007669"/>
    <property type="project" value="UniProtKB-SubCell"/>
</dbReference>
<comment type="subcellular location">
    <subcellularLocation>
        <location evidence="1">Nucleus</location>
        <location evidence="1">Nucleolus</location>
    </subcellularLocation>
</comment>
<dbReference type="InterPro" id="IPR039119">
    <property type="entry name" value="ABT1/Esf2"/>
</dbReference>
<feature type="domain" description="RRM" evidence="7">
    <location>
        <begin position="187"/>
        <end position="269"/>
    </location>
</feature>
<feature type="compositionally biased region" description="Basic and acidic residues" evidence="6">
    <location>
        <begin position="118"/>
        <end position="128"/>
    </location>
</feature>
<feature type="compositionally biased region" description="Acidic residues" evidence="6">
    <location>
        <begin position="72"/>
        <end position="92"/>
    </location>
</feature>
<dbReference type="CDD" id="cd12263">
    <property type="entry name" value="RRM_ABT1_like"/>
    <property type="match status" value="1"/>
</dbReference>
<dbReference type="GO" id="GO:0003723">
    <property type="term" value="F:RNA binding"/>
    <property type="evidence" value="ECO:0007669"/>
    <property type="project" value="UniProtKB-UniRule"/>
</dbReference>
<evidence type="ECO:0000256" key="2">
    <source>
        <dbReference type="ARBA" id="ARBA00005819"/>
    </source>
</evidence>
<gene>
    <name evidence="8" type="ORF">R1flu_016664</name>
</gene>
<dbReference type="PANTHER" id="PTHR12311:SF7">
    <property type="entry name" value="ACTIVATOR OF BASAL TRANSCRIPTION 1"/>
    <property type="match status" value="1"/>
</dbReference>
<dbReference type="SUPFAM" id="SSF54928">
    <property type="entry name" value="RNA-binding domain, RBD"/>
    <property type="match status" value="1"/>
</dbReference>
<protein>
    <recommendedName>
        <fullName evidence="7">RRM domain-containing protein</fullName>
    </recommendedName>
</protein>
<comment type="caution">
    <text evidence="8">The sequence shown here is derived from an EMBL/GenBank/DDBJ whole genome shotgun (WGS) entry which is preliminary data.</text>
</comment>
<evidence type="ECO:0000259" key="7">
    <source>
        <dbReference type="PROSITE" id="PS50102"/>
    </source>
</evidence>
<name>A0ABD1YMP8_9MARC</name>
<sequence>MDSSEEESGPNIGGSSSEQEMEDAEMTEASEQDAGSEEEETSELKSAKSRTQVLKAKISLMNRAKKIREIPEQEEESGDEEMSGGTEEQDSSSDEKGNGNSKSEKRKGQKSNVPTALEEAKKRGSSAREEEETSDEEMTGGSGQDDGLTPEETDSEKPNSESEDGQEAKKKASNKKTKTKKKKGKTGVVYLSRIPPHMKPLKLRHLLSQYGEVSRVYLAPEDNAARIRRKRAGGNSGKNFSEGWVEFVHKRDAKRIAAMLNGERMDPRKRSAYHYDLWAIKYLKRFKWDNLTAEIAYKKAVRDQKIAAEVSAAKKERDFYLAKVDQARAISSMEERKLKRKKPESHEASAAGEKKPRFVRSFHQRKSVVDPAMETKSRLAADVLARVFGKSTVG</sequence>
<feature type="region of interest" description="Disordered" evidence="6">
    <location>
        <begin position="1"/>
        <end position="186"/>
    </location>
</feature>
<dbReference type="Proteomes" id="UP001605036">
    <property type="component" value="Unassembled WGS sequence"/>
</dbReference>
<feature type="compositionally biased region" description="Acidic residues" evidence="6">
    <location>
        <begin position="129"/>
        <end position="138"/>
    </location>
</feature>
<dbReference type="InterPro" id="IPR012677">
    <property type="entry name" value="Nucleotide-bd_a/b_plait_sf"/>
</dbReference>
<dbReference type="EMBL" id="JBHFFA010000004">
    <property type="protein sequence ID" value="KAL2631978.1"/>
    <property type="molecule type" value="Genomic_DNA"/>
</dbReference>
<evidence type="ECO:0000256" key="1">
    <source>
        <dbReference type="ARBA" id="ARBA00004604"/>
    </source>
</evidence>
<keyword evidence="3 5" id="KW-0694">RNA-binding</keyword>
<comment type="similarity">
    <text evidence="2">Belongs to the ESF2/ABP1 family.</text>
</comment>
<evidence type="ECO:0000256" key="4">
    <source>
        <dbReference type="ARBA" id="ARBA00023242"/>
    </source>
</evidence>